<feature type="region of interest" description="Disordered" evidence="1">
    <location>
        <begin position="185"/>
        <end position="208"/>
    </location>
</feature>
<sequence length="267" mass="29811">MWWKRRGEAAIPSSDQEFAKFARWALPLRSNATRGVVAEWLVANATGADLREPRNEWDDYDVRTASGITVEVKSSARLQVWDSPKHAPTITYSGLRGQRLAPGGATYLAGPPEFRAEVFVFMLHTETDPDLYDVFNTAQWEFRVVPRAVLRSLNQSSIRYSRLVSMGYTPVPHAELSATIDRVGYQQRTSEDPPGARSSGGPAARHVTDTRAALRERFAFRKLPARTSHRSRSAGRRAPAVGEMVWTTDVHVVVMCLSSCRRSAPRG</sequence>
<reference evidence="3" key="1">
    <citation type="submission" date="2016-10" db="EMBL/GenBank/DDBJ databases">
        <authorList>
            <person name="Varghese N."/>
            <person name="Submissions S."/>
        </authorList>
    </citation>
    <scope>NUCLEOTIDE SEQUENCE [LARGE SCALE GENOMIC DNA]</scope>
    <source>
        <strain evidence="3">DSM 44771</strain>
    </source>
</reference>
<dbReference type="STRING" id="95161.SAMN05660874_02375"/>
<gene>
    <name evidence="2" type="ORF">SAMN05660874_02375</name>
</gene>
<accession>A0A1I6RM19</accession>
<keyword evidence="3" id="KW-1185">Reference proteome</keyword>
<dbReference type="EMBL" id="FOZX01000003">
    <property type="protein sequence ID" value="SFS65793.1"/>
    <property type="molecule type" value="Genomic_DNA"/>
</dbReference>
<evidence type="ECO:0000313" key="2">
    <source>
        <dbReference type="EMBL" id="SFS65793.1"/>
    </source>
</evidence>
<organism evidence="2 3">
    <name type="scientific">Saccharopolyspora flava</name>
    <dbReference type="NCBI Taxonomy" id="95161"/>
    <lineage>
        <taxon>Bacteria</taxon>
        <taxon>Bacillati</taxon>
        <taxon>Actinomycetota</taxon>
        <taxon>Actinomycetes</taxon>
        <taxon>Pseudonocardiales</taxon>
        <taxon>Pseudonocardiaceae</taxon>
        <taxon>Saccharopolyspora</taxon>
    </lineage>
</organism>
<protein>
    <submittedName>
        <fullName evidence="2">Uncharacterized protein</fullName>
    </submittedName>
</protein>
<name>A0A1I6RM19_9PSEU</name>
<proteinExistence type="predicted"/>
<evidence type="ECO:0000256" key="1">
    <source>
        <dbReference type="SAM" id="MobiDB-lite"/>
    </source>
</evidence>
<dbReference type="AlphaFoldDB" id="A0A1I6RM19"/>
<dbReference type="Proteomes" id="UP000198852">
    <property type="component" value="Unassembled WGS sequence"/>
</dbReference>
<evidence type="ECO:0000313" key="3">
    <source>
        <dbReference type="Proteomes" id="UP000198852"/>
    </source>
</evidence>